<evidence type="ECO:0000313" key="4">
    <source>
        <dbReference type="EMBL" id="MBC9226899.1"/>
    </source>
</evidence>
<sequence>MAGAAAMMAAGLPGAAVAATAEPTSAPGKPKVAGKEPLRPIVFVHGSQGSANQFQTQGKRFAANGYPSTYIDGLDYDSTFEVQKSAEIFAELDRKIDALLKKTGADKVDLLGHSLGTYMSQTYLKSDPARARRVAHYVNLDGLPASELPGGVKTLAIWGEGSPDRTVVGAKNVQFPGQGHTETVTSKESFAEAFTFFRGKAPRTTGVPLQLGLIQLAGRAVQFPRNVGVTGAKLELFRVNPSTGQRIGKAIGTQKLTGDGSFSFLANGISHYEFAITRPSGHVHHFYSQPARRTDRLIRLLTSEPGTGLDAVTDKSDNHVSVTVSRNKEWWGDQGAGSDSLTVNGTNVLNASTAPRTKRMLGIFAYDAGKDGESNLVQLPAFAGLPFIGGTDLVIQADPQGKGTVKVAQKQRNGRATETLNVPNWPSSKHRISIAFNDYLRQRWAATGCASTARPPC</sequence>
<dbReference type="SUPFAM" id="SSF53474">
    <property type="entry name" value="alpha/beta-Hydrolases"/>
    <property type="match status" value="1"/>
</dbReference>
<feature type="domain" description="AFL C-terminal" evidence="2">
    <location>
        <begin position="214"/>
        <end position="305"/>
    </location>
</feature>
<keyword evidence="4" id="KW-0378">Hydrolase</keyword>
<comment type="caution">
    <text evidence="4">The sequence shown here is derived from an EMBL/GenBank/DDBJ whole genome shotgun (WGS) entry which is preliminary data.</text>
</comment>
<dbReference type="Pfam" id="PF01674">
    <property type="entry name" value="Lipase_2"/>
    <property type="match status" value="1"/>
</dbReference>
<dbReference type="Pfam" id="PF21768">
    <property type="entry name" value="AF_1763-like_C"/>
    <property type="match status" value="1"/>
</dbReference>
<reference evidence="4" key="1">
    <citation type="submission" date="2020-09" db="EMBL/GenBank/DDBJ databases">
        <title>Novel species in genus Aeromicrobium.</title>
        <authorList>
            <person name="Zhang G."/>
        </authorList>
    </citation>
    <scope>NUCLEOTIDE SEQUENCE</scope>
    <source>
        <strain evidence="4">Zg-636</strain>
    </source>
</reference>
<dbReference type="InterPro" id="IPR029058">
    <property type="entry name" value="AB_hydrolase_fold"/>
</dbReference>
<dbReference type="InterPro" id="IPR040664">
    <property type="entry name" value="AFL_C"/>
</dbReference>
<proteinExistence type="predicted"/>
<protein>
    <submittedName>
        <fullName evidence="4">Alpha/beta fold hydrolase</fullName>
    </submittedName>
</protein>
<feature type="signal peptide" evidence="1">
    <location>
        <begin position="1"/>
        <end position="18"/>
    </location>
</feature>
<keyword evidence="1" id="KW-0732">Signal</keyword>
<dbReference type="EMBL" id="JACTVM010000003">
    <property type="protein sequence ID" value="MBC9226899.1"/>
    <property type="molecule type" value="Genomic_DNA"/>
</dbReference>
<evidence type="ECO:0000259" key="2">
    <source>
        <dbReference type="Pfam" id="PF18067"/>
    </source>
</evidence>
<evidence type="ECO:0000313" key="5">
    <source>
        <dbReference type="Proteomes" id="UP000620591"/>
    </source>
</evidence>
<dbReference type="Gene3D" id="2.60.40.2190">
    <property type="match status" value="1"/>
</dbReference>
<feature type="chain" id="PRO_5039299357" evidence="1">
    <location>
        <begin position="19"/>
        <end position="457"/>
    </location>
</feature>
<dbReference type="Gene3D" id="2.60.40.2200">
    <property type="match status" value="1"/>
</dbReference>
<dbReference type="Pfam" id="PF18067">
    <property type="entry name" value="Lipase_C"/>
    <property type="match status" value="1"/>
</dbReference>
<accession>A0A8I0K2U0</accession>
<dbReference type="AlphaFoldDB" id="A0A8I0K2U0"/>
<feature type="domain" description="AF-1763-like C-terminal" evidence="3">
    <location>
        <begin position="325"/>
        <end position="438"/>
    </location>
</feature>
<organism evidence="4 5">
    <name type="scientific">Aeromicrobium senzhongii</name>
    <dbReference type="NCBI Taxonomy" id="2663859"/>
    <lineage>
        <taxon>Bacteria</taxon>
        <taxon>Bacillati</taxon>
        <taxon>Actinomycetota</taxon>
        <taxon>Actinomycetes</taxon>
        <taxon>Propionibacteriales</taxon>
        <taxon>Nocardioidaceae</taxon>
        <taxon>Aeromicrobium</taxon>
    </lineage>
</organism>
<dbReference type="InterPro" id="IPR049036">
    <property type="entry name" value="AF_1763-like_C"/>
</dbReference>
<dbReference type="InterPro" id="IPR002918">
    <property type="entry name" value="Lipase_EstA/Esterase_EstB"/>
</dbReference>
<dbReference type="Proteomes" id="UP000620591">
    <property type="component" value="Unassembled WGS sequence"/>
</dbReference>
<evidence type="ECO:0000259" key="3">
    <source>
        <dbReference type="Pfam" id="PF21768"/>
    </source>
</evidence>
<gene>
    <name evidence="4" type="ORF">IBG24_11265</name>
</gene>
<dbReference type="GO" id="GO:0016042">
    <property type="term" value="P:lipid catabolic process"/>
    <property type="evidence" value="ECO:0007669"/>
    <property type="project" value="InterPro"/>
</dbReference>
<evidence type="ECO:0000256" key="1">
    <source>
        <dbReference type="SAM" id="SignalP"/>
    </source>
</evidence>
<dbReference type="GO" id="GO:0016787">
    <property type="term" value="F:hydrolase activity"/>
    <property type="evidence" value="ECO:0007669"/>
    <property type="project" value="UniProtKB-KW"/>
</dbReference>
<dbReference type="Gene3D" id="3.40.50.1820">
    <property type="entry name" value="alpha/beta hydrolase"/>
    <property type="match status" value="1"/>
</dbReference>
<name>A0A8I0K2U0_9ACTN</name>